<dbReference type="OrthoDB" id="5331193at2759"/>
<sequence>MAMSSLIISINRKTEIHCSGDTNDPCHSDNLSECISQLQEPDLACQFYITNVHCENINVQMPEILKAELGIHVTRPAQPQTMTDLTPKWTRVRAQIAHGKHVLTALMGGCVKLWELWPPTDLNMRIYERCCASPASWATEEGSLEHCCYALTTDDKAIYLPPGWIYATTTLAGGTATNSKFITASCLQIAQKVWSAESSTSKKTSGQSQSFVDAILAALDEEATKDEGLVVFCQATNDLVLNEAQKTELAQRLGTCESVGQNCGRTGVDHAPEAAGPQQHPAPGFQAEEAVVKTEEPEIEREEPASKRRRL</sequence>
<dbReference type="Gene3D" id="2.60.120.650">
    <property type="entry name" value="Cupin"/>
    <property type="match status" value="1"/>
</dbReference>
<comment type="caution">
    <text evidence="2">The sequence shown here is derived from an EMBL/GenBank/DDBJ whole genome shotgun (WGS) entry which is preliminary data.</text>
</comment>
<name>A0A9P8VIT7_9PEZI</name>
<feature type="compositionally biased region" description="Basic and acidic residues" evidence="1">
    <location>
        <begin position="290"/>
        <end position="311"/>
    </location>
</feature>
<accession>A0A9P8VIT7</accession>
<gene>
    <name evidence="2" type="ORF">F5X68DRAFT_272569</name>
</gene>
<evidence type="ECO:0000256" key="1">
    <source>
        <dbReference type="SAM" id="MobiDB-lite"/>
    </source>
</evidence>
<organism evidence="2 3">
    <name type="scientific">Plectosphaerella plurivora</name>
    <dbReference type="NCBI Taxonomy" id="936078"/>
    <lineage>
        <taxon>Eukaryota</taxon>
        <taxon>Fungi</taxon>
        <taxon>Dikarya</taxon>
        <taxon>Ascomycota</taxon>
        <taxon>Pezizomycotina</taxon>
        <taxon>Sordariomycetes</taxon>
        <taxon>Hypocreomycetidae</taxon>
        <taxon>Glomerellales</taxon>
        <taxon>Plectosphaerellaceae</taxon>
        <taxon>Plectosphaerella</taxon>
    </lineage>
</organism>
<protein>
    <recommendedName>
        <fullName evidence="4">JmjC domain-containing protein</fullName>
    </recommendedName>
</protein>
<keyword evidence="3" id="KW-1185">Reference proteome</keyword>
<dbReference type="EMBL" id="JAGSXJ010000002">
    <property type="protein sequence ID" value="KAH6695093.1"/>
    <property type="molecule type" value="Genomic_DNA"/>
</dbReference>
<evidence type="ECO:0008006" key="4">
    <source>
        <dbReference type="Google" id="ProtNLM"/>
    </source>
</evidence>
<proteinExistence type="predicted"/>
<reference evidence="2" key="1">
    <citation type="journal article" date="2021" name="Nat. Commun.">
        <title>Genetic determinants of endophytism in the Arabidopsis root mycobiome.</title>
        <authorList>
            <person name="Mesny F."/>
            <person name="Miyauchi S."/>
            <person name="Thiergart T."/>
            <person name="Pickel B."/>
            <person name="Atanasova L."/>
            <person name="Karlsson M."/>
            <person name="Huettel B."/>
            <person name="Barry K.W."/>
            <person name="Haridas S."/>
            <person name="Chen C."/>
            <person name="Bauer D."/>
            <person name="Andreopoulos W."/>
            <person name="Pangilinan J."/>
            <person name="LaButti K."/>
            <person name="Riley R."/>
            <person name="Lipzen A."/>
            <person name="Clum A."/>
            <person name="Drula E."/>
            <person name="Henrissat B."/>
            <person name="Kohler A."/>
            <person name="Grigoriev I.V."/>
            <person name="Martin F.M."/>
            <person name="Hacquard S."/>
        </authorList>
    </citation>
    <scope>NUCLEOTIDE SEQUENCE</scope>
    <source>
        <strain evidence="2">MPI-SDFR-AT-0117</strain>
    </source>
</reference>
<evidence type="ECO:0000313" key="3">
    <source>
        <dbReference type="Proteomes" id="UP000770015"/>
    </source>
</evidence>
<dbReference type="Proteomes" id="UP000770015">
    <property type="component" value="Unassembled WGS sequence"/>
</dbReference>
<dbReference type="AlphaFoldDB" id="A0A9P8VIT7"/>
<feature type="region of interest" description="Disordered" evidence="1">
    <location>
        <begin position="267"/>
        <end position="311"/>
    </location>
</feature>
<evidence type="ECO:0000313" key="2">
    <source>
        <dbReference type="EMBL" id="KAH6695093.1"/>
    </source>
</evidence>